<dbReference type="Proteomes" id="UP000298213">
    <property type="component" value="Unassembled WGS sequence"/>
</dbReference>
<keyword evidence="2" id="KW-1185">Reference proteome</keyword>
<dbReference type="SFLD" id="SFLDG01129">
    <property type="entry name" value="C1.5:_HAD__Beta-PGM__Phosphata"/>
    <property type="match status" value="1"/>
</dbReference>
<proteinExistence type="predicted"/>
<evidence type="ECO:0000313" key="1">
    <source>
        <dbReference type="EMBL" id="TFI57251.1"/>
    </source>
</evidence>
<dbReference type="PANTHER" id="PTHR12725:SF117">
    <property type="entry name" value="HALOACID DEHALOGENASE-LIKE HYDROLASE"/>
    <property type="match status" value="1"/>
</dbReference>
<dbReference type="Gene3D" id="3.40.50.1000">
    <property type="entry name" value="HAD superfamily/HAD-like"/>
    <property type="match status" value="1"/>
</dbReference>
<dbReference type="Pfam" id="PF00702">
    <property type="entry name" value="Hydrolase"/>
    <property type="match status" value="1"/>
</dbReference>
<dbReference type="PRINTS" id="PR00413">
    <property type="entry name" value="HADHALOGNASE"/>
</dbReference>
<dbReference type="Gene3D" id="1.10.150.450">
    <property type="match status" value="1"/>
</dbReference>
<reference evidence="1 2" key="1">
    <citation type="submission" date="2019-03" db="EMBL/GenBank/DDBJ databases">
        <title>Genome sequence of Sphingomonas sp. 17J27-24.</title>
        <authorList>
            <person name="Kim M."/>
            <person name="Maeng S."/>
            <person name="Sathiyaraj S."/>
        </authorList>
    </citation>
    <scope>NUCLEOTIDE SEQUENCE [LARGE SCALE GENOMIC DNA]</scope>
    <source>
        <strain evidence="1 2">17J27-24</strain>
    </source>
</reference>
<dbReference type="SUPFAM" id="SSF56784">
    <property type="entry name" value="HAD-like"/>
    <property type="match status" value="1"/>
</dbReference>
<evidence type="ECO:0000313" key="2">
    <source>
        <dbReference type="Proteomes" id="UP000298213"/>
    </source>
</evidence>
<comment type="caution">
    <text evidence="1">The sequence shown here is derived from an EMBL/GenBank/DDBJ whole genome shotgun (WGS) entry which is preliminary data.</text>
</comment>
<accession>A0A4Y8ZMN7</accession>
<name>A0A4Y8ZMN7_9SPHN</name>
<dbReference type="InterPro" id="IPR006439">
    <property type="entry name" value="HAD-SF_hydro_IA"/>
</dbReference>
<dbReference type="PANTHER" id="PTHR12725">
    <property type="entry name" value="HALOACID DEHALOGENASE-LIKE HYDROLASE"/>
    <property type="match status" value="1"/>
</dbReference>
<dbReference type="RefSeq" id="WP_135088769.1">
    <property type="nucleotide sequence ID" value="NZ_SPDV01000035.1"/>
</dbReference>
<dbReference type="InterPro" id="IPR036412">
    <property type="entry name" value="HAD-like_sf"/>
</dbReference>
<dbReference type="OrthoDB" id="9803141at2"/>
<gene>
    <name evidence="1" type="ORF">E2493_16245</name>
</gene>
<dbReference type="EMBL" id="SPDV01000035">
    <property type="protein sequence ID" value="TFI57251.1"/>
    <property type="molecule type" value="Genomic_DNA"/>
</dbReference>
<dbReference type="InterPro" id="IPR023214">
    <property type="entry name" value="HAD_sf"/>
</dbReference>
<dbReference type="NCBIfam" id="TIGR01993">
    <property type="entry name" value="Pyr-5-nucltdase"/>
    <property type="match status" value="1"/>
</dbReference>
<sequence length="224" mass="25058">MLPALRHIDCWIFDLDNSLYPASADLFALIDIRMGEFIQQLVGCDTAEARRIQKSYFHEHGTTLAGLMKAHGTEPREFLDFVHDIDLARISADPRVVAALDTLPGRKFVFTNGDEAYAKRVLDKLGLANAFDGLHDIHAMDYVPKPDPRAYEAMCARFGIEPSRALFVEDMARNLVPAKALGMTTVWVDNGSEQAGRDADPAFIDYRTADIGEWLTEIVKEDMP</sequence>
<protein>
    <submittedName>
        <fullName evidence="1">Pyrimidine 5'-nucleotidase</fullName>
    </submittedName>
</protein>
<dbReference type="SFLD" id="SFLDS00003">
    <property type="entry name" value="Haloacid_Dehalogenase"/>
    <property type="match status" value="1"/>
</dbReference>
<dbReference type="SFLD" id="SFLDG01132">
    <property type="entry name" value="C1.5.3:_5'-Nucleotidase_Like"/>
    <property type="match status" value="1"/>
</dbReference>
<dbReference type="InterPro" id="IPR010237">
    <property type="entry name" value="Pyr-5-nucltdase"/>
</dbReference>
<dbReference type="AlphaFoldDB" id="A0A4Y8ZMN7"/>
<dbReference type="NCBIfam" id="TIGR01509">
    <property type="entry name" value="HAD-SF-IA-v3"/>
    <property type="match status" value="1"/>
</dbReference>
<organism evidence="1 2">
    <name type="scientific">Sphingomonas parva</name>
    <dbReference type="NCBI Taxonomy" id="2555898"/>
    <lineage>
        <taxon>Bacteria</taxon>
        <taxon>Pseudomonadati</taxon>
        <taxon>Pseudomonadota</taxon>
        <taxon>Alphaproteobacteria</taxon>
        <taxon>Sphingomonadales</taxon>
        <taxon>Sphingomonadaceae</taxon>
        <taxon>Sphingomonas</taxon>
    </lineage>
</organism>